<evidence type="ECO:0000256" key="1">
    <source>
        <dbReference type="SAM" id="Phobius"/>
    </source>
</evidence>
<reference evidence="2 3" key="1">
    <citation type="journal article" date="2016" name="Nat. Commun.">
        <title>Thousands of microbial genomes shed light on interconnected biogeochemical processes in an aquifer system.</title>
        <authorList>
            <person name="Anantharaman K."/>
            <person name="Brown C.T."/>
            <person name="Hug L.A."/>
            <person name="Sharon I."/>
            <person name="Castelle C.J."/>
            <person name="Probst A.J."/>
            <person name="Thomas B.C."/>
            <person name="Singh A."/>
            <person name="Wilkins M.J."/>
            <person name="Karaoz U."/>
            <person name="Brodie E.L."/>
            <person name="Williams K.H."/>
            <person name="Hubbard S.S."/>
            <person name="Banfield J.F."/>
        </authorList>
    </citation>
    <scope>NUCLEOTIDE SEQUENCE [LARGE SCALE GENOMIC DNA]</scope>
</reference>
<name>A0A1G2JKK3_9BACT</name>
<evidence type="ECO:0000313" key="2">
    <source>
        <dbReference type="EMBL" id="OGZ87592.1"/>
    </source>
</evidence>
<protein>
    <submittedName>
        <fullName evidence="2">Uncharacterized protein</fullName>
    </submittedName>
</protein>
<keyword evidence="1" id="KW-1133">Transmembrane helix</keyword>
<evidence type="ECO:0000313" key="3">
    <source>
        <dbReference type="Proteomes" id="UP000178935"/>
    </source>
</evidence>
<gene>
    <name evidence="2" type="ORF">A2561_03945</name>
</gene>
<organism evidence="2 3">
    <name type="scientific">Candidatus Staskawiczbacteria bacterium RIFOXYD1_FULL_32_13</name>
    <dbReference type="NCBI Taxonomy" id="1802234"/>
    <lineage>
        <taxon>Bacteria</taxon>
        <taxon>Candidatus Staskawicziibacteriota</taxon>
    </lineage>
</organism>
<feature type="transmembrane region" description="Helical" evidence="1">
    <location>
        <begin position="82"/>
        <end position="104"/>
    </location>
</feature>
<dbReference type="EMBL" id="MHPU01000040">
    <property type="protein sequence ID" value="OGZ87592.1"/>
    <property type="molecule type" value="Genomic_DNA"/>
</dbReference>
<comment type="caution">
    <text evidence="2">The sequence shown here is derived from an EMBL/GenBank/DDBJ whole genome shotgun (WGS) entry which is preliminary data.</text>
</comment>
<keyword evidence="1" id="KW-0472">Membrane</keyword>
<accession>A0A1G2JKK3</accession>
<feature type="transmembrane region" description="Helical" evidence="1">
    <location>
        <begin position="12"/>
        <end position="34"/>
    </location>
</feature>
<proteinExistence type="predicted"/>
<sequence length="111" mass="12957">MLSKMQKIWLGIFGVMFLIPEILWSPILSFLLFFLGVEQTNLLSIFFKNYDFSIFISLIIVLVEFIGAFGLFIINMKIKNKLFSVIFGIILLWLIFIMFLSIGFSKMNIGW</sequence>
<dbReference type="AlphaFoldDB" id="A0A1G2JKK3"/>
<feature type="transmembrane region" description="Helical" evidence="1">
    <location>
        <begin position="54"/>
        <end position="75"/>
    </location>
</feature>
<dbReference type="Proteomes" id="UP000178935">
    <property type="component" value="Unassembled WGS sequence"/>
</dbReference>
<keyword evidence="1" id="KW-0812">Transmembrane</keyword>